<keyword evidence="1" id="KW-0472">Membrane</keyword>
<evidence type="ECO:0000313" key="2">
    <source>
        <dbReference type="EMBL" id="UOE21315.1"/>
    </source>
</evidence>
<dbReference type="KEGG" id="thao:NI17_009400"/>
<feature type="transmembrane region" description="Helical" evidence="1">
    <location>
        <begin position="74"/>
        <end position="93"/>
    </location>
</feature>
<keyword evidence="1" id="KW-0812">Transmembrane</keyword>
<keyword evidence="3" id="KW-1185">Reference proteome</keyword>
<gene>
    <name evidence="2" type="ORF">NI17_009400</name>
</gene>
<organism evidence="2 3">
    <name type="scientific">Thermobifida halotolerans</name>
    <dbReference type="NCBI Taxonomy" id="483545"/>
    <lineage>
        <taxon>Bacteria</taxon>
        <taxon>Bacillati</taxon>
        <taxon>Actinomycetota</taxon>
        <taxon>Actinomycetes</taxon>
        <taxon>Streptosporangiales</taxon>
        <taxon>Nocardiopsidaceae</taxon>
        <taxon>Thermobifida</taxon>
    </lineage>
</organism>
<sequence length="250" mass="25564">MGEFGSTIVGDAVENLAAAVLEGVGTVVGVMASQWVFVGTIDLTSDDGIEGGIANGQPVDFGHHPASASNVETLLGYAAWISLGVCVLALIFLGATMTLNQRRGEGAGHISKIGIVLFATVLISAASGIVTGVLPSTGPEDASRPVTFLQSYLWWYMGAAAVMSVIVGAVRMVWEQRADPGRELLKSLMTLVVVAGAGVAGIGAAVAAADGFAQWIILESTDVEFGTAITEMLLVDITNTGGISMTGVSH</sequence>
<evidence type="ECO:0000313" key="3">
    <source>
        <dbReference type="Proteomes" id="UP000265719"/>
    </source>
</evidence>
<reference evidence="2" key="1">
    <citation type="submission" date="2020-10" db="EMBL/GenBank/DDBJ databases">
        <title>De novo genome project of the cellulose decomposer Thermobifida halotolerans type strain.</title>
        <authorList>
            <person name="Nagy I."/>
            <person name="Horvath B."/>
            <person name="Kukolya J."/>
            <person name="Nagy I."/>
            <person name="Orsini M."/>
        </authorList>
    </citation>
    <scope>NUCLEOTIDE SEQUENCE</scope>
    <source>
        <strain evidence="2">DSM 44931</strain>
    </source>
</reference>
<dbReference type="RefSeq" id="WP_147416984.1">
    <property type="nucleotide sequence ID" value="NZ_CP063196.1"/>
</dbReference>
<proteinExistence type="predicted"/>
<feature type="transmembrane region" description="Helical" evidence="1">
    <location>
        <begin position="154"/>
        <end position="174"/>
    </location>
</feature>
<dbReference type="AlphaFoldDB" id="A0AA97M0T4"/>
<feature type="transmembrane region" description="Helical" evidence="1">
    <location>
        <begin position="186"/>
        <end position="209"/>
    </location>
</feature>
<protein>
    <submittedName>
        <fullName evidence="2">Uncharacterized protein</fullName>
    </submittedName>
</protein>
<dbReference type="Proteomes" id="UP000265719">
    <property type="component" value="Chromosome"/>
</dbReference>
<accession>A0AA97M0T4</accession>
<keyword evidence="1" id="KW-1133">Transmembrane helix</keyword>
<feature type="transmembrane region" description="Helical" evidence="1">
    <location>
        <begin position="113"/>
        <end position="134"/>
    </location>
</feature>
<dbReference type="EMBL" id="CP063196">
    <property type="protein sequence ID" value="UOE21315.1"/>
    <property type="molecule type" value="Genomic_DNA"/>
</dbReference>
<evidence type="ECO:0000256" key="1">
    <source>
        <dbReference type="SAM" id="Phobius"/>
    </source>
</evidence>
<name>A0AA97M0T4_9ACTN</name>